<organism evidence="1 2">
    <name type="scientific">Elysia chlorotica</name>
    <name type="common">Eastern emerald elysia</name>
    <name type="synonym">Sea slug</name>
    <dbReference type="NCBI Taxonomy" id="188477"/>
    <lineage>
        <taxon>Eukaryota</taxon>
        <taxon>Metazoa</taxon>
        <taxon>Spiralia</taxon>
        <taxon>Lophotrochozoa</taxon>
        <taxon>Mollusca</taxon>
        <taxon>Gastropoda</taxon>
        <taxon>Heterobranchia</taxon>
        <taxon>Euthyneura</taxon>
        <taxon>Panpulmonata</taxon>
        <taxon>Sacoglossa</taxon>
        <taxon>Placobranchoidea</taxon>
        <taxon>Plakobranchidae</taxon>
        <taxon>Elysia</taxon>
    </lineage>
</organism>
<reference evidence="1 2" key="1">
    <citation type="submission" date="2019-01" db="EMBL/GenBank/DDBJ databases">
        <title>A draft genome assembly of the solar-powered sea slug Elysia chlorotica.</title>
        <authorList>
            <person name="Cai H."/>
            <person name="Li Q."/>
            <person name="Fang X."/>
            <person name="Li J."/>
            <person name="Curtis N.E."/>
            <person name="Altenburger A."/>
            <person name="Shibata T."/>
            <person name="Feng M."/>
            <person name="Maeda T."/>
            <person name="Schwartz J.A."/>
            <person name="Shigenobu S."/>
            <person name="Lundholm N."/>
            <person name="Nishiyama T."/>
            <person name="Yang H."/>
            <person name="Hasebe M."/>
            <person name="Li S."/>
            <person name="Pierce S.K."/>
            <person name="Wang J."/>
        </authorList>
    </citation>
    <scope>NUCLEOTIDE SEQUENCE [LARGE SCALE GENOMIC DNA]</scope>
    <source>
        <strain evidence="1">EC2010</strain>
        <tissue evidence="1">Whole organism of an adult</tissue>
    </source>
</reference>
<evidence type="ECO:0000313" key="1">
    <source>
        <dbReference type="EMBL" id="RUS72244.1"/>
    </source>
</evidence>
<comment type="caution">
    <text evidence="1">The sequence shown here is derived from an EMBL/GenBank/DDBJ whole genome shotgun (WGS) entry which is preliminary data.</text>
</comment>
<accession>A0A433SSL0</accession>
<dbReference type="Proteomes" id="UP000271974">
    <property type="component" value="Unassembled WGS sequence"/>
</dbReference>
<dbReference type="EMBL" id="RQTK01001093">
    <property type="protein sequence ID" value="RUS72244.1"/>
    <property type="molecule type" value="Genomic_DNA"/>
</dbReference>
<gene>
    <name evidence="1" type="ORF">EGW08_019998</name>
</gene>
<dbReference type="AlphaFoldDB" id="A0A433SSL0"/>
<dbReference type="Gene3D" id="3.30.230.90">
    <property type="match status" value="1"/>
</dbReference>
<proteinExistence type="predicted"/>
<dbReference type="STRING" id="188477.A0A433SSL0"/>
<keyword evidence="2" id="KW-1185">Reference proteome</keyword>
<sequence length="111" mass="12073">MTKAAAVVAGHHTEAVVMKFQDQLMIVATQFMKLGTIIHVTRDLITDEIQGNIPMFSTKVLLGNDEPLIHVIAKAIVTELNPPTTVVLTLALKVTTPDAIKEITDLIKTCL</sequence>
<dbReference type="PANTHER" id="PTHR31051:SF1">
    <property type="entry name" value="PROTEASOME ASSEMBLY CHAPERONE 3"/>
    <property type="match status" value="1"/>
</dbReference>
<evidence type="ECO:0000313" key="2">
    <source>
        <dbReference type="Proteomes" id="UP000271974"/>
    </source>
</evidence>
<dbReference type="InterPro" id="IPR018788">
    <property type="entry name" value="Proteasome_assmbl_chp_3"/>
</dbReference>
<protein>
    <submittedName>
        <fullName evidence="1">Uncharacterized protein</fullName>
    </submittedName>
</protein>
<dbReference type="InterPro" id="IPR053720">
    <property type="entry name" value="Psm_Assembly_Chaperone"/>
</dbReference>
<dbReference type="GO" id="GO:0043248">
    <property type="term" value="P:proteasome assembly"/>
    <property type="evidence" value="ECO:0007669"/>
    <property type="project" value="InterPro"/>
</dbReference>
<dbReference type="PANTHER" id="PTHR31051">
    <property type="entry name" value="PROTEASOME ASSEMBLY CHAPERONE 3"/>
    <property type="match status" value="1"/>
</dbReference>
<dbReference type="OrthoDB" id="5839at2759"/>
<name>A0A433SSL0_ELYCH</name>
<dbReference type="Pfam" id="PF10178">
    <property type="entry name" value="PAC3"/>
    <property type="match status" value="1"/>
</dbReference>